<dbReference type="SMART" id="SM00267">
    <property type="entry name" value="GGDEF"/>
    <property type="match status" value="1"/>
</dbReference>
<dbReference type="CDD" id="cd01948">
    <property type="entry name" value="EAL"/>
    <property type="match status" value="1"/>
</dbReference>
<name>A0A1H3J7S7_9ACTN</name>
<gene>
    <name evidence="4" type="ORF">SAMN05660209_02688</name>
</gene>
<dbReference type="PANTHER" id="PTHR44757">
    <property type="entry name" value="DIGUANYLATE CYCLASE DGCP"/>
    <property type="match status" value="1"/>
</dbReference>
<dbReference type="RefSeq" id="WP_091156812.1">
    <property type="nucleotide sequence ID" value="NZ_FNOT01000006.1"/>
</dbReference>
<evidence type="ECO:0000259" key="2">
    <source>
        <dbReference type="PROSITE" id="PS50883"/>
    </source>
</evidence>
<dbReference type="InterPro" id="IPR035919">
    <property type="entry name" value="EAL_sf"/>
</dbReference>
<organism evidence="4 5">
    <name type="scientific">Geodermatophilus africanus</name>
    <dbReference type="NCBI Taxonomy" id="1137993"/>
    <lineage>
        <taxon>Bacteria</taxon>
        <taxon>Bacillati</taxon>
        <taxon>Actinomycetota</taxon>
        <taxon>Actinomycetes</taxon>
        <taxon>Geodermatophilales</taxon>
        <taxon>Geodermatophilaceae</taxon>
        <taxon>Geodermatophilus</taxon>
    </lineage>
</organism>
<keyword evidence="1" id="KW-1133">Transmembrane helix</keyword>
<dbReference type="Gene3D" id="3.30.70.270">
    <property type="match status" value="1"/>
</dbReference>
<keyword evidence="1" id="KW-0472">Membrane</keyword>
<dbReference type="CDD" id="cd01949">
    <property type="entry name" value="GGDEF"/>
    <property type="match status" value="1"/>
</dbReference>
<proteinExistence type="predicted"/>
<dbReference type="Pfam" id="PF00563">
    <property type="entry name" value="EAL"/>
    <property type="match status" value="1"/>
</dbReference>
<sequence>MSVHSDSGRPQPRLRGGFRLTSRVFWDMAIYMVGLGLVVGLIFPPFAVLLGVPEAITERPVFQSACLLAGFLVGAMNYALCRGVVGGRMEVLGGHLRSATSVITSATRSGDWSEAVFERIAVDSDDQIGEAGRAFNSLLGAVEGRKDLENRLRFQAFHDTLTGLPNRALFIERLAEADALRQRAGTPSAVLFLDVDNLKAVNDNLGHEGGDALIRLLADRMVASVRDTDTVARLSGDEFAILITGPGSAHQAERVAHRVLDSLRAPVQIGDQRIRTGLSVGLATSDTCATSGIGMLRAADLAMYAAKTGGKGRLEVFQPSHHTAQVQRDAVRAELSGALDAGQLELHYQPIVDVSSQQTVGFEALLRWRHPERGLVSPLEFIPLAEETGLIVPIGRWVLQEATRQAAAWQNRSPLGRLRMSVNVSVRQFQHPDLVGDVADALHRSGLAASLLTLEITESLFAQDIEETTRKIALLKDLGVRLALDDFGTGYSSLSYLRRFPIDSLKIDKSFIDGVTTSSEGHAVVAAITQLGHDLNLEVVAEGLETGDQLEALRSLACPLGQGYHFSRPLSAGDAVKLLLTGRKPAAPAMLVPA</sequence>
<dbReference type="InterPro" id="IPR043128">
    <property type="entry name" value="Rev_trsase/Diguanyl_cyclase"/>
</dbReference>
<dbReference type="InterPro" id="IPR001633">
    <property type="entry name" value="EAL_dom"/>
</dbReference>
<evidence type="ECO:0000256" key="1">
    <source>
        <dbReference type="SAM" id="Phobius"/>
    </source>
</evidence>
<dbReference type="FunFam" id="3.20.20.450:FF:000001">
    <property type="entry name" value="Cyclic di-GMP phosphodiesterase yahA"/>
    <property type="match status" value="1"/>
</dbReference>
<dbReference type="SMART" id="SM00052">
    <property type="entry name" value="EAL"/>
    <property type="match status" value="1"/>
</dbReference>
<dbReference type="InterPro" id="IPR029787">
    <property type="entry name" value="Nucleotide_cyclase"/>
</dbReference>
<dbReference type="InterPro" id="IPR000160">
    <property type="entry name" value="GGDEF_dom"/>
</dbReference>
<evidence type="ECO:0000259" key="3">
    <source>
        <dbReference type="PROSITE" id="PS50887"/>
    </source>
</evidence>
<dbReference type="AlphaFoldDB" id="A0A1H3J7S7"/>
<keyword evidence="1" id="KW-0812">Transmembrane</keyword>
<dbReference type="NCBIfam" id="TIGR00254">
    <property type="entry name" value="GGDEF"/>
    <property type="match status" value="1"/>
</dbReference>
<dbReference type="InterPro" id="IPR052155">
    <property type="entry name" value="Biofilm_reg_signaling"/>
</dbReference>
<evidence type="ECO:0000313" key="5">
    <source>
        <dbReference type="Proteomes" id="UP000198921"/>
    </source>
</evidence>
<protein>
    <submittedName>
        <fullName evidence="4">Diguanylate cyclase (GGDEF) domain-containing protein</fullName>
    </submittedName>
</protein>
<feature type="transmembrane region" description="Helical" evidence="1">
    <location>
        <begin position="61"/>
        <end position="80"/>
    </location>
</feature>
<dbReference type="EMBL" id="FNOT01000006">
    <property type="protein sequence ID" value="SDY35972.1"/>
    <property type="molecule type" value="Genomic_DNA"/>
</dbReference>
<dbReference type="Pfam" id="PF00990">
    <property type="entry name" value="GGDEF"/>
    <property type="match status" value="1"/>
</dbReference>
<dbReference type="Proteomes" id="UP000198921">
    <property type="component" value="Unassembled WGS sequence"/>
</dbReference>
<dbReference type="PROSITE" id="PS50887">
    <property type="entry name" value="GGDEF"/>
    <property type="match status" value="1"/>
</dbReference>
<reference evidence="5" key="1">
    <citation type="submission" date="2016-10" db="EMBL/GenBank/DDBJ databases">
        <authorList>
            <person name="Varghese N."/>
            <person name="Submissions S."/>
        </authorList>
    </citation>
    <scope>NUCLEOTIDE SEQUENCE [LARGE SCALE GENOMIC DNA]</scope>
    <source>
        <strain evidence="5">DSM 45422</strain>
    </source>
</reference>
<dbReference type="OrthoDB" id="23692at2"/>
<dbReference type="PANTHER" id="PTHR44757:SF2">
    <property type="entry name" value="BIOFILM ARCHITECTURE MAINTENANCE PROTEIN MBAA"/>
    <property type="match status" value="1"/>
</dbReference>
<accession>A0A1H3J7S7</accession>
<keyword evidence="5" id="KW-1185">Reference proteome</keyword>
<dbReference type="Gene3D" id="3.20.20.450">
    <property type="entry name" value="EAL domain"/>
    <property type="match status" value="1"/>
</dbReference>
<feature type="transmembrane region" description="Helical" evidence="1">
    <location>
        <begin position="28"/>
        <end position="49"/>
    </location>
</feature>
<feature type="domain" description="EAL" evidence="2">
    <location>
        <begin position="328"/>
        <end position="583"/>
    </location>
</feature>
<dbReference type="SUPFAM" id="SSF141868">
    <property type="entry name" value="EAL domain-like"/>
    <property type="match status" value="1"/>
</dbReference>
<dbReference type="STRING" id="1137993.SAMN05660209_02688"/>
<evidence type="ECO:0000313" key="4">
    <source>
        <dbReference type="EMBL" id="SDY35972.1"/>
    </source>
</evidence>
<dbReference type="SUPFAM" id="SSF55073">
    <property type="entry name" value="Nucleotide cyclase"/>
    <property type="match status" value="1"/>
</dbReference>
<dbReference type="PROSITE" id="PS50883">
    <property type="entry name" value="EAL"/>
    <property type="match status" value="1"/>
</dbReference>
<feature type="domain" description="GGDEF" evidence="3">
    <location>
        <begin position="186"/>
        <end position="319"/>
    </location>
</feature>